<comment type="cofactor">
    <cofactor evidence="1">
        <name>pyridoxal 5'-phosphate</name>
        <dbReference type="ChEBI" id="CHEBI:597326"/>
    </cofactor>
</comment>
<dbReference type="InterPro" id="IPR015422">
    <property type="entry name" value="PyrdxlP-dep_Trfase_small"/>
</dbReference>
<dbReference type="RefSeq" id="WP_256945231.1">
    <property type="nucleotide sequence ID" value="NZ_JANHNZ010000005.1"/>
</dbReference>
<keyword evidence="3" id="KW-0663">Pyridoxal phosphate</keyword>
<keyword evidence="7" id="KW-0032">Aminotransferase</keyword>
<dbReference type="SUPFAM" id="SSF53383">
    <property type="entry name" value="PLP-dependent transferases"/>
    <property type="match status" value="1"/>
</dbReference>
<comment type="caution">
    <text evidence="7">The sequence shown here is derived from an EMBL/GenBank/DDBJ whole genome shotgun (WGS) entry which is preliminary data.</text>
</comment>
<comment type="similarity">
    <text evidence="5">Belongs to the class-II pyridoxal-phosphate-dependent aminotransferase family. MalY/PatB cystathionine beta-lyase subfamily.</text>
</comment>
<dbReference type="Gene3D" id="3.40.640.10">
    <property type="entry name" value="Type I PLP-dependent aspartate aminotransferase-like (Major domain)"/>
    <property type="match status" value="1"/>
</dbReference>
<dbReference type="GO" id="GO:0008483">
    <property type="term" value="F:transaminase activity"/>
    <property type="evidence" value="ECO:0007669"/>
    <property type="project" value="UniProtKB-KW"/>
</dbReference>
<dbReference type="InterPro" id="IPR004839">
    <property type="entry name" value="Aminotransferase_I/II_large"/>
</dbReference>
<proteinExistence type="inferred from homology"/>
<keyword evidence="8" id="KW-1185">Reference proteome</keyword>
<reference evidence="7" key="1">
    <citation type="submission" date="2022-07" db="EMBL/GenBank/DDBJ databases">
        <authorList>
            <person name="Jung M.-Y."/>
            <person name="Lee M."/>
        </authorList>
    </citation>
    <scope>NUCLEOTIDE SEQUENCE</scope>
    <source>
        <strain evidence="7">S8</strain>
    </source>
</reference>
<evidence type="ECO:0000256" key="2">
    <source>
        <dbReference type="ARBA" id="ARBA00012224"/>
    </source>
</evidence>
<dbReference type="InterPro" id="IPR015421">
    <property type="entry name" value="PyrdxlP-dep_Trfase_major"/>
</dbReference>
<dbReference type="NCBIfam" id="TIGR04350">
    <property type="entry name" value="C_S_lyase_PatB"/>
    <property type="match status" value="1"/>
</dbReference>
<gene>
    <name evidence="7" type="ORF">NPA36_06080</name>
</gene>
<dbReference type="EMBL" id="JANHNZ010000005">
    <property type="protein sequence ID" value="MCQ9210115.1"/>
    <property type="molecule type" value="Genomic_DNA"/>
</dbReference>
<reference evidence="7" key="3">
    <citation type="journal article" date="2023" name="Microbiol. Resour. Announc.">
        <title>Draft Genome Sequence of Granulicatella sp. Strain S8, Isolated from a Marine Fish, Seriola quinqueradiata.</title>
        <authorList>
            <person name="Lee M."/>
            <person name="Farooq A."/>
            <person name="Jeong J.B."/>
            <person name="Jung M.Y."/>
        </authorList>
    </citation>
    <scope>NUCLEOTIDE SEQUENCE</scope>
    <source>
        <strain evidence="7">S8</strain>
    </source>
</reference>
<dbReference type="Gene3D" id="3.90.1150.10">
    <property type="entry name" value="Aspartate Aminotransferase, domain 1"/>
    <property type="match status" value="1"/>
</dbReference>
<dbReference type="PANTHER" id="PTHR43525">
    <property type="entry name" value="PROTEIN MALY"/>
    <property type="match status" value="1"/>
</dbReference>
<keyword evidence="4" id="KW-0456">Lyase</keyword>
<feature type="domain" description="Aminotransferase class I/classII large" evidence="6">
    <location>
        <begin position="36"/>
        <end position="386"/>
    </location>
</feature>
<reference evidence="7" key="2">
    <citation type="journal article" date="2023" name="Curr. Microbiol.">
        <title>Granulicatella seriolae sp. nov., a Novel Facultative Anaerobe Isolated from Yellowtail Marine Fish.</title>
        <authorList>
            <person name="Lee M."/>
            <person name="Choi Y.J."/>
            <person name="Farooq A."/>
            <person name="Jeong J.B."/>
            <person name="Jung M.Y."/>
        </authorList>
    </citation>
    <scope>NUCLEOTIDE SEQUENCE</scope>
    <source>
        <strain evidence="7">S8</strain>
    </source>
</reference>
<evidence type="ECO:0000256" key="5">
    <source>
        <dbReference type="ARBA" id="ARBA00037974"/>
    </source>
</evidence>
<dbReference type="InterPro" id="IPR051798">
    <property type="entry name" value="Class-II_PLP-Dep_Aminotrans"/>
</dbReference>
<protein>
    <recommendedName>
        <fullName evidence="2">cysteine-S-conjugate beta-lyase</fullName>
        <ecNumber evidence="2">4.4.1.13</ecNumber>
    </recommendedName>
</protein>
<evidence type="ECO:0000256" key="3">
    <source>
        <dbReference type="ARBA" id="ARBA00022898"/>
    </source>
</evidence>
<organism evidence="7 8">
    <name type="scientific">Granulicatella seriolae</name>
    <dbReference type="NCBI Taxonomy" id="2967226"/>
    <lineage>
        <taxon>Bacteria</taxon>
        <taxon>Bacillati</taxon>
        <taxon>Bacillota</taxon>
        <taxon>Bacilli</taxon>
        <taxon>Lactobacillales</taxon>
        <taxon>Carnobacteriaceae</taxon>
        <taxon>Granulicatella</taxon>
    </lineage>
</organism>
<keyword evidence="7" id="KW-0808">Transferase</keyword>
<dbReference type="InterPro" id="IPR015424">
    <property type="entry name" value="PyrdxlP-dep_Trfase"/>
</dbReference>
<dbReference type="Pfam" id="PF00155">
    <property type="entry name" value="Aminotran_1_2"/>
    <property type="match status" value="1"/>
</dbReference>
<evidence type="ECO:0000313" key="8">
    <source>
        <dbReference type="Proteomes" id="UP001059480"/>
    </source>
</evidence>
<dbReference type="Proteomes" id="UP001059480">
    <property type="component" value="Unassembled WGS sequence"/>
</dbReference>
<dbReference type="InterPro" id="IPR027619">
    <property type="entry name" value="C-S_lyase_PatB-like"/>
</dbReference>
<evidence type="ECO:0000313" key="7">
    <source>
        <dbReference type="EMBL" id="MCQ9210115.1"/>
    </source>
</evidence>
<evidence type="ECO:0000256" key="1">
    <source>
        <dbReference type="ARBA" id="ARBA00001933"/>
    </source>
</evidence>
<sequence>MSREYDFTSIVDRSKDNSNKWELMKVWNPQVEEGIVPFSVADLDMKIAPEIVEGLQDYIGNTVLGYTMVGPEYKQAIMDWNKNRHDWLVDPDWILTSSGVVPALYTAIHAYTQPDQAVAIMTPVYHPFKMAIQNTKRQVVEVPLEEDFPTYQINFSALEKALQRPDVSLLFLCSPHNPVGRVWTKEELSTISHLAFDNDVVVVADEIHYDIIFPGYQHTVFAALSDQARDNCIVCTAPSKSFNIAGLQASTILIPNPDLRQKFRDAQVCSGFECINMLGAKATELAYTKAGKWMEELVDLSVHNHQVLKDYLGQHLPQVKVYDIQGTYLQWLDFRPLGIPAKELENLLHKEAQVFLNEGYIFGANGEGFGRMNIACPTEVLVAALERMVEVLSKV</sequence>
<evidence type="ECO:0000259" key="6">
    <source>
        <dbReference type="Pfam" id="PF00155"/>
    </source>
</evidence>
<dbReference type="PANTHER" id="PTHR43525:SF1">
    <property type="entry name" value="PROTEIN MALY"/>
    <property type="match status" value="1"/>
</dbReference>
<evidence type="ECO:0000256" key="4">
    <source>
        <dbReference type="ARBA" id="ARBA00023239"/>
    </source>
</evidence>
<name>A0ABT1WNV2_9LACT</name>
<accession>A0ABT1WNV2</accession>
<dbReference type="EC" id="4.4.1.13" evidence="2"/>
<dbReference type="CDD" id="cd00609">
    <property type="entry name" value="AAT_like"/>
    <property type="match status" value="1"/>
</dbReference>